<dbReference type="InterPro" id="IPR001584">
    <property type="entry name" value="Integrase_cat-core"/>
</dbReference>
<evidence type="ECO:0000259" key="1">
    <source>
        <dbReference type="PROSITE" id="PS50994"/>
    </source>
</evidence>
<dbReference type="PROSITE" id="PS50994">
    <property type="entry name" value="INTEGRASE"/>
    <property type="match status" value="1"/>
</dbReference>
<evidence type="ECO:0000313" key="3">
    <source>
        <dbReference type="Proteomes" id="UP001059971"/>
    </source>
</evidence>
<dbReference type="NCBIfam" id="NF033546">
    <property type="entry name" value="transpos_IS21"/>
    <property type="match status" value="1"/>
</dbReference>
<dbReference type="PANTHER" id="PTHR35004">
    <property type="entry name" value="TRANSPOSASE RV3428C-RELATED"/>
    <property type="match status" value="1"/>
</dbReference>
<dbReference type="EMBL" id="AP018817">
    <property type="protein sequence ID" value="BBF68771.1"/>
    <property type="molecule type" value="Genomic_DNA"/>
</dbReference>
<dbReference type="PANTHER" id="PTHR35004:SF7">
    <property type="entry name" value="INTEGRASE PROTEIN"/>
    <property type="match status" value="1"/>
</dbReference>
<dbReference type="InterPro" id="IPR054353">
    <property type="entry name" value="IstA-like_C"/>
</dbReference>
<dbReference type="Pfam" id="PF22483">
    <property type="entry name" value="Mu-transpos_C_2"/>
    <property type="match status" value="1"/>
</dbReference>
<dbReference type="Proteomes" id="UP001059971">
    <property type="component" value="Chromosome 1"/>
</dbReference>
<sequence length="516" mass="58801">MELAARSATDRRSRLICGLQPTLTEYAGGKAIKAIARDLHVSRKVIRKAIRAPEGAFDYQRKIQPLPRIGPFQDRLNTLLEENEVRGRRERLRMTRIHDLLVREGFEGSYDAVRRYAARWKIERRKDAGDGVTAFIPLMFRPGEAYQFDWSHEDVEIAGKPMRVKVAHMRLCASRGVYVRAYPRESQEMLFDAHARGFAFFGGVPERGIYDNMKTAVTSVFTGKERVFNRRFLIMTDHYMVEPTACSPAAGWEKGQVENQVQTIRGRFFQPRLRFASLEELNGWLEAECRRWAERQAHPEQGELTVAQVLEIERSALQPMLGPFDGFNESEHAVTGTCLISFDRNRYSVLSTVARRTVQVRAYADRIVVRCGEEVVAEHPRYFGRNRTIYDPWHYLPVLARKPGALRNGAPFQGWDLPPALARLRRKLGNGDDADRRFVRVLSAVLTDGLEPVEAAVREALATGTASDDLILNILARRREPPRPLTIITSEDSALRHPPIADCARYDQLRTFDAAA</sequence>
<protein>
    <submittedName>
        <fullName evidence="2">Transposase</fullName>
    </submittedName>
</protein>
<name>A0ABM7FUK3_9SPHN</name>
<proteinExistence type="predicted"/>
<dbReference type="InterPro" id="IPR012337">
    <property type="entry name" value="RNaseH-like_sf"/>
</dbReference>
<feature type="domain" description="Integrase catalytic" evidence="1">
    <location>
        <begin position="138"/>
        <end position="313"/>
    </location>
</feature>
<dbReference type="SUPFAM" id="SSF53098">
    <property type="entry name" value="Ribonuclease H-like"/>
    <property type="match status" value="1"/>
</dbReference>
<reference evidence="2" key="1">
    <citation type="submission" date="2018-07" db="EMBL/GenBank/DDBJ databases">
        <title>Complete genome sequence of Sphingomonas bisphenolicum strain AO1, a bisphenol A degradative bacterium isolated from Japanese farm field.</title>
        <authorList>
            <person name="Murakami M."/>
            <person name="Koh M."/>
            <person name="Koba S."/>
            <person name="Matsumura Y."/>
        </authorList>
    </citation>
    <scope>NUCLEOTIDE SEQUENCE</scope>
    <source>
        <strain evidence="2">AO1</strain>
    </source>
</reference>
<keyword evidence="3" id="KW-1185">Reference proteome</keyword>
<accession>A0ABM7FUK3</accession>
<evidence type="ECO:0000313" key="2">
    <source>
        <dbReference type="EMBL" id="BBF68771.1"/>
    </source>
</evidence>
<gene>
    <name evidence="2" type="ORF">SBA_ch1_09710</name>
</gene>
<organism evidence="2 3">
    <name type="scientific">Sphingomonas bisphenolicum</name>
    <dbReference type="NCBI Taxonomy" id="296544"/>
    <lineage>
        <taxon>Bacteria</taxon>
        <taxon>Pseudomonadati</taxon>
        <taxon>Pseudomonadota</taxon>
        <taxon>Alphaproteobacteria</taxon>
        <taxon>Sphingomonadales</taxon>
        <taxon>Sphingomonadaceae</taxon>
        <taxon>Sphingomonas</taxon>
    </lineage>
</organism>